<proteinExistence type="predicted"/>
<accession>A0ABX0QET4</accession>
<organism evidence="1 2">
    <name type="scientific">Fibrivirga algicola</name>
    <dbReference type="NCBI Taxonomy" id="2950420"/>
    <lineage>
        <taxon>Bacteria</taxon>
        <taxon>Pseudomonadati</taxon>
        <taxon>Bacteroidota</taxon>
        <taxon>Cytophagia</taxon>
        <taxon>Cytophagales</taxon>
        <taxon>Spirosomataceae</taxon>
        <taxon>Fibrivirga</taxon>
    </lineage>
</organism>
<dbReference type="EMBL" id="WAEL01000001">
    <property type="protein sequence ID" value="NID09373.1"/>
    <property type="molecule type" value="Genomic_DNA"/>
</dbReference>
<reference evidence="2" key="1">
    <citation type="submission" date="2019-09" db="EMBL/GenBank/DDBJ databases">
        <authorList>
            <person name="Jung D.-H."/>
        </authorList>
    </citation>
    <scope>NUCLEOTIDE SEQUENCE [LARGE SCALE GENOMIC DNA]</scope>
    <source>
        <strain evidence="2">JA-25</strain>
    </source>
</reference>
<sequence>MIRGIQGVVGQFTPSLNLDFTKGVMPSGMTYTRSGVATRVNASGILETVLANVPRFDYDPVTLQLKGLLIEEARTNVLLQSATLASQNVTVTAQVYTLSFYGTGSITRSGTSTGTLLGSGTNARVTVSFTPTAGTLTLTVSGSVTSAQLEAGSFATSYIPTTTAAAVRGADVLTMPTAGWYNVSEGTFLCRFTVDAAGVDIRPLTVNDGTNNNRMVIQRNSSNQLVAFGVSAGVNIAFSSVGVSGLTTGAMAGAIAYKVNDYRLAVNGTVLSPSANTAPPPVVTTLTLNTSGGRFWHTRIAYWPTRRPNAYLQSITV</sequence>
<reference evidence="2" key="2">
    <citation type="submission" date="2023-07" db="EMBL/GenBank/DDBJ databases">
        <authorList>
            <person name="Jung D.-H."/>
        </authorList>
    </citation>
    <scope>NUCLEOTIDE SEQUENCE [LARGE SCALE GENOMIC DNA]</scope>
    <source>
        <strain evidence="2">JA-25</strain>
    </source>
</reference>
<gene>
    <name evidence="1" type="ORF">F7231_04260</name>
</gene>
<protein>
    <submittedName>
        <fullName evidence="1">Uncharacterized protein</fullName>
    </submittedName>
</protein>
<comment type="caution">
    <text evidence="1">The sequence shown here is derived from an EMBL/GenBank/DDBJ whole genome shotgun (WGS) entry which is preliminary data.</text>
</comment>
<evidence type="ECO:0000313" key="1">
    <source>
        <dbReference type="EMBL" id="NID09373.1"/>
    </source>
</evidence>
<dbReference type="RefSeq" id="WP_166691005.1">
    <property type="nucleotide sequence ID" value="NZ_WAEL01000001.1"/>
</dbReference>
<dbReference type="Proteomes" id="UP000606008">
    <property type="component" value="Unassembled WGS sequence"/>
</dbReference>
<keyword evidence="2" id="KW-1185">Reference proteome</keyword>
<evidence type="ECO:0000313" key="2">
    <source>
        <dbReference type="Proteomes" id="UP000606008"/>
    </source>
</evidence>
<name>A0ABX0QET4_9BACT</name>